<dbReference type="Pfam" id="PF00563">
    <property type="entry name" value="EAL"/>
    <property type="match status" value="1"/>
</dbReference>
<protein>
    <submittedName>
        <fullName evidence="11">EAL domain-containing protein</fullName>
    </submittedName>
</protein>
<dbReference type="Pfam" id="PF13426">
    <property type="entry name" value="PAS_9"/>
    <property type="match status" value="1"/>
</dbReference>
<sequence>MPPITRRFSLNSHICAILTFFVAISIGVTLIIRLEKSAAIEDRLVTTELASLQIHTIEDKLAHALSATYAVASLVKDRKGKVDDFDSFADHLLEYHPGISALYLAPDGITTNVVPAYWRKYGLGINLLTDPSRKTETLLAKNTNQLTLAGPLTLKRGSIGIIGRLPVYLKAESGQEQFWGMISVVITLESILKESGLLSMAQRGHDYELWRIDPATGSKQTIDKSTHFDGQNTVHQKLTLPNAVWYLDVVNSNSNQPLTGLYVKCSIVFLISLMLACMVKLLLNTRTQKRNLETIVTDRTREVAAREADLSRAQSISATGSWIADNYDQIHCSNEAYHILKLPIGSNVDCETIFKRIHPEDQKKVIQHWNQSLTQFCAVEFRLSIDGEIIWIHSQIALDRSSNGELIRRIGTIQNITDRKRIEDDLRIAAIAFEGQEGMVITDEHRNILRVNKAFTRITGYSREEALGKTTSLLKSGMHGSSYYKDMSEQLQLHGFWQGEIWNRRKNGEIYPEWLTITAVRSQDGKTINYVGTMLDITQRKATEAKLEHLAYHDPLTGLANRRLLLDRLQHALASNMRNKRHGAILFLDLDNFKTINDINGHGTGDMLLQQVAKRLSESVGKADTLARIGGDEFALILEGISDNLRETAIRAKSSASQIIEKLKQPYFIDGHEYHTTASIGIDFFSADTYSADELLKQVEVAMYEAKSSGGDTLCFFDPIMLSIVTARATMEADIRTGIYQQQFLLYYQPQVNSAGKLIGAEALLRWQHPLKGMISPADFIPLAEESGLIIPLGTWILKTACQQLRAWSSDRQTASLTMAVNVSAKQFRQPDFVKSVLSTIEEIGIDARKLKLELTESLLVDDIEETICKMNQLKAHGVCFSLDDFGTGYSSLSYLKRLPLDQLKIDQSFVRDILIDPNDAAITRTIIGLGKSLGLAVIAEGVETEAQLAFLQSQDCHAFQGYLFGKPAPELNMLRKLVSA</sequence>
<dbReference type="RefSeq" id="WP_186914260.1">
    <property type="nucleotide sequence ID" value="NZ_JACOFV010000029.1"/>
</dbReference>
<dbReference type="PANTHER" id="PTHR44757:SF2">
    <property type="entry name" value="BIOFILM ARCHITECTURE MAINTENANCE PROTEIN MBAA"/>
    <property type="match status" value="1"/>
</dbReference>
<dbReference type="SMART" id="SM00052">
    <property type="entry name" value="EAL"/>
    <property type="match status" value="1"/>
</dbReference>
<dbReference type="Gene3D" id="2.10.70.100">
    <property type="match status" value="1"/>
</dbReference>
<feature type="domain" description="EAL" evidence="9">
    <location>
        <begin position="728"/>
        <end position="981"/>
    </location>
</feature>
<dbReference type="Pfam" id="PF03924">
    <property type="entry name" value="CHASE"/>
    <property type="match status" value="1"/>
</dbReference>
<dbReference type="Gene3D" id="3.20.20.450">
    <property type="entry name" value="EAL domain"/>
    <property type="match status" value="1"/>
</dbReference>
<dbReference type="Pfam" id="PF08447">
    <property type="entry name" value="PAS_3"/>
    <property type="match status" value="1"/>
</dbReference>
<dbReference type="SUPFAM" id="SSF55073">
    <property type="entry name" value="Nucleotide cyclase"/>
    <property type="match status" value="1"/>
</dbReference>
<evidence type="ECO:0000256" key="1">
    <source>
        <dbReference type="ARBA" id="ARBA00004370"/>
    </source>
</evidence>
<dbReference type="PROSITE" id="PS50883">
    <property type="entry name" value="EAL"/>
    <property type="match status" value="1"/>
</dbReference>
<dbReference type="SMART" id="SM00091">
    <property type="entry name" value="PAS"/>
    <property type="match status" value="2"/>
</dbReference>
<dbReference type="InterPro" id="IPR042240">
    <property type="entry name" value="CHASE_sf"/>
</dbReference>
<dbReference type="InterPro" id="IPR001610">
    <property type="entry name" value="PAC"/>
</dbReference>
<keyword evidence="3 5" id="KW-1133">Transmembrane helix</keyword>
<dbReference type="InterPro" id="IPR006189">
    <property type="entry name" value="CHASE_dom"/>
</dbReference>
<dbReference type="Gene3D" id="3.30.450.20">
    <property type="entry name" value="PAS domain"/>
    <property type="match status" value="2"/>
</dbReference>
<feature type="domain" description="CHASE" evidence="8">
    <location>
        <begin position="115"/>
        <end position="201"/>
    </location>
</feature>
<dbReference type="PROSITE" id="PS50839">
    <property type="entry name" value="CHASE"/>
    <property type="match status" value="1"/>
</dbReference>
<keyword evidence="2 5" id="KW-0812">Transmembrane</keyword>
<dbReference type="SMART" id="SM00267">
    <property type="entry name" value="GGDEF"/>
    <property type="match status" value="1"/>
</dbReference>
<dbReference type="SUPFAM" id="SSF55785">
    <property type="entry name" value="PYP-like sensor domain (PAS domain)"/>
    <property type="match status" value="2"/>
</dbReference>
<dbReference type="NCBIfam" id="TIGR00254">
    <property type="entry name" value="GGDEF"/>
    <property type="match status" value="1"/>
</dbReference>
<dbReference type="InterPro" id="IPR052155">
    <property type="entry name" value="Biofilm_reg_signaling"/>
</dbReference>
<keyword evidence="12" id="KW-1185">Reference proteome</keyword>
<name>A0A923HIF4_9BURK</name>
<dbReference type="SMART" id="SM01079">
    <property type="entry name" value="CHASE"/>
    <property type="match status" value="1"/>
</dbReference>
<dbReference type="SUPFAM" id="SSF141868">
    <property type="entry name" value="EAL domain-like"/>
    <property type="match status" value="1"/>
</dbReference>
<evidence type="ECO:0000313" key="11">
    <source>
        <dbReference type="EMBL" id="MBC3864309.1"/>
    </source>
</evidence>
<evidence type="ECO:0000259" key="8">
    <source>
        <dbReference type="PROSITE" id="PS50839"/>
    </source>
</evidence>
<dbReference type="NCBIfam" id="TIGR00229">
    <property type="entry name" value="sensory_box"/>
    <property type="match status" value="1"/>
</dbReference>
<dbReference type="SMART" id="SM00086">
    <property type="entry name" value="PAC"/>
    <property type="match status" value="2"/>
</dbReference>
<feature type="transmembrane region" description="Helical" evidence="5">
    <location>
        <begin position="12"/>
        <end position="32"/>
    </location>
</feature>
<dbReference type="PROSITE" id="PS50887">
    <property type="entry name" value="GGDEF"/>
    <property type="match status" value="1"/>
</dbReference>
<comment type="caution">
    <text evidence="11">The sequence shown here is derived from an EMBL/GenBank/DDBJ whole genome shotgun (WGS) entry which is preliminary data.</text>
</comment>
<evidence type="ECO:0000256" key="4">
    <source>
        <dbReference type="ARBA" id="ARBA00023136"/>
    </source>
</evidence>
<keyword evidence="4 5" id="KW-0472">Membrane</keyword>
<dbReference type="CDD" id="cd01949">
    <property type="entry name" value="GGDEF"/>
    <property type="match status" value="1"/>
</dbReference>
<dbReference type="InterPro" id="IPR035919">
    <property type="entry name" value="EAL_sf"/>
</dbReference>
<dbReference type="Gene3D" id="3.30.450.350">
    <property type="entry name" value="CHASE domain"/>
    <property type="match status" value="1"/>
</dbReference>
<dbReference type="Gene3D" id="3.30.70.270">
    <property type="match status" value="1"/>
</dbReference>
<dbReference type="GO" id="GO:0007165">
    <property type="term" value="P:signal transduction"/>
    <property type="evidence" value="ECO:0007669"/>
    <property type="project" value="UniProtKB-ARBA"/>
</dbReference>
<dbReference type="InterPro" id="IPR013655">
    <property type="entry name" value="PAS_fold_3"/>
</dbReference>
<dbReference type="InterPro" id="IPR035965">
    <property type="entry name" value="PAS-like_dom_sf"/>
</dbReference>
<evidence type="ECO:0000259" key="10">
    <source>
        <dbReference type="PROSITE" id="PS50887"/>
    </source>
</evidence>
<dbReference type="InterPro" id="IPR001633">
    <property type="entry name" value="EAL_dom"/>
</dbReference>
<feature type="domain" description="PAC" evidence="7">
    <location>
        <begin position="497"/>
        <end position="549"/>
    </location>
</feature>
<organism evidence="11 12">
    <name type="scientific">Undibacterium jejuense</name>
    <dbReference type="NCBI Taxonomy" id="1344949"/>
    <lineage>
        <taxon>Bacteria</taxon>
        <taxon>Pseudomonadati</taxon>
        <taxon>Pseudomonadota</taxon>
        <taxon>Betaproteobacteria</taxon>
        <taxon>Burkholderiales</taxon>
        <taxon>Oxalobacteraceae</taxon>
        <taxon>Undibacterium</taxon>
    </lineage>
</organism>
<dbReference type="PANTHER" id="PTHR44757">
    <property type="entry name" value="DIGUANYLATE CYCLASE DGCP"/>
    <property type="match status" value="1"/>
</dbReference>
<dbReference type="PROSITE" id="PS50113">
    <property type="entry name" value="PAC"/>
    <property type="match status" value="2"/>
</dbReference>
<evidence type="ECO:0000259" key="7">
    <source>
        <dbReference type="PROSITE" id="PS50113"/>
    </source>
</evidence>
<dbReference type="InterPro" id="IPR029787">
    <property type="entry name" value="Nucleotide_cyclase"/>
</dbReference>
<dbReference type="Proteomes" id="UP000634011">
    <property type="component" value="Unassembled WGS sequence"/>
</dbReference>
<feature type="domain" description="PAC" evidence="7">
    <location>
        <begin position="372"/>
        <end position="428"/>
    </location>
</feature>
<dbReference type="CDD" id="cd00130">
    <property type="entry name" value="PAS"/>
    <property type="match status" value="2"/>
</dbReference>
<evidence type="ECO:0000256" key="2">
    <source>
        <dbReference type="ARBA" id="ARBA00022692"/>
    </source>
</evidence>
<dbReference type="FunFam" id="3.20.20.450:FF:000001">
    <property type="entry name" value="Cyclic di-GMP phosphodiesterase yahA"/>
    <property type="match status" value="1"/>
</dbReference>
<dbReference type="PROSITE" id="PS50112">
    <property type="entry name" value="PAS"/>
    <property type="match status" value="1"/>
</dbReference>
<gene>
    <name evidence="11" type="ORF">H8K32_19595</name>
</gene>
<accession>A0A923HIF4</accession>
<feature type="domain" description="GGDEF" evidence="10">
    <location>
        <begin position="581"/>
        <end position="719"/>
    </location>
</feature>
<dbReference type="Pfam" id="PF00990">
    <property type="entry name" value="GGDEF"/>
    <property type="match status" value="1"/>
</dbReference>
<feature type="domain" description="PAS" evidence="6">
    <location>
        <begin position="439"/>
        <end position="470"/>
    </location>
</feature>
<dbReference type="InterPro" id="IPR043128">
    <property type="entry name" value="Rev_trsase/Diguanyl_cyclase"/>
</dbReference>
<dbReference type="InterPro" id="IPR000160">
    <property type="entry name" value="GGDEF_dom"/>
</dbReference>
<dbReference type="CDD" id="cd01948">
    <property type="entry name" value="EAL"/>
    <property type="match status" value="1"/>
</dbReference>
<evidence type="ECO:0000256" key="5">
    <source>
        <dbReference type="SAM" id="Phobius"/>
    </source>
</evidence>
<reference evidence="11" key="1">
    <citation type="submission" date="2020-08" db="EMBL/GenBank/DDBJ databases">
        <title>Novel species isolated from subtropical streams in China.</title>
        <authorList>
            <person name="Lu H."/>
        </authorList>
    </citation>
    <scope>NUCLEOTIDE SEQUENCE</scope>
    <source>
        <strain evidence="11">KACC 12607</strain>
    </source>
</reference>
<proteinExistence type="predicted"/>
<evidence type="ECO:0000259" key="9">
    <source>
        <dbReference type="PROSITE" id="PS50883"/>
    </source>
</evidence>
<comment type="subcellular location">
    <subcellularLocation>
        <location evidence="1">Membrane</location>
    </subcellularLocation>
</comment>
<dbReference type="InterPro" id="IPR000014">
    <property type="entry name" value="PAS"/>
</dbReference>
<dbReference type="GO" id="GO:0016020">
    <property type="term" value="C:membrane"/>
    <property type="evidence" value="ECO:0007669"/>
    <property type="project" value="UniProtKB-SubCell"/>
</dbReference>
<dbReference type="EMBL" id="JACOFV010000029">
    <property type="protein sequence ID" value="MBC3864309.1"/>
    <property type="molecule type" value="Genomic_DNA"/>
</dbReference>
<evidence type="ECO:0000259" key="6">
    <source>
        <dbReference type="PROSITE" id="PS50112"/>
    </source>
</evidence>
<dbReference type="AlphaFoldDB" id="A0A923HIF4"/>
<evidence type="ECO:0000313" key="12">
    <source>
        <dbReference type="Proteomes" id="UP000634011"/>
    </source>
</evidence>
<evidence type="ECO:0000256" key="3">
    <source>
        <dbReference type="ARBA" id="ARBA00022989"/>
    </source>
</evidence>
<dbReference type="InterPro" id="IPR000700">
    <property type="entry name" value="PAS-assoc_C"/>
</dbReference>
<dbReference type="GO" id="GO:0003824">
    <property type="term" value="F:catalytic activity"/>
    <property type="evidence" value="ECO:0007669"/>
    <property type="project" value="UniProtKB-ARBA"/>
</dbReference>